<accession>M0LDG1</accession>
<dbReference type="GO" id="GO:0016757">
    <property type="term" value="F:glycosyltransferase activity"/>
    <property type="evidence" value="ECO:0007669"/>
    <property type="project" value="InterPro"/>
</dbReference>
<dbReference type="SUPFAM" id="SSF53756">
    <property type="entry name" value="UDP-Glycosyltransferase/glycogen phosphorylase"/>
    <property type="match status" value="1"/>
</dbReference>
<dbReference type="InterPro" id="IPR050194">
    <property type="entry name" value="Glycosyltransferase_grp1"/>
</dbReference>
<dbReference type="CDD" id="cd03801">
    <property type="entry name" value="GT4_PimA-like"/>
    <property type="match status" value="1"/>
</dbReference>
<dbReference type="Pfam" id="PF00534">
    <property type="entry name" value="Glycos_transf_1"/>
    <property type="match status" value="1"/>
</dbReference>
<feature type="domain" description="Glycosyl transferase family 1" evidence="1">
    <location>
        <begin position="184"/>
        <end position="334"/>
    </location>
</feature>
<keyword evidence="2" id="KW-0808">Transferase</keyword>
<gene>
    <name evidence="2" type="ORF">C444_09847</name>
</gene>
<dbReference type="EMBL" id="AOLY01000033">
    <property type="protein sequence ID" value="EMA30474.1"/>
    <property type="molecule type" value="Genomic_DNA"/>
</dbReference>
<dbReference type="OrthoDB" id="132546at2157"/>
<evidence type="ECO:0000313" key="3">
    <source>
        <dbReference type="Proteomes" id="UP000011524"/>
    </source>
</evidence>
<sequence>MKITAISRMDWTHPSAGGAETYLKEILFRLTESHDITLFCSKGESLPDEETINGVRVIRCGVRTDDVAYINQSFIAYRYCREQVSDDVLIVNGASQLYPLFQSKDRVDIYHLFGGRDSLKGGIKNKLKFGLEWLAMRLPKGRQIAVSENQKKKIEFQTPQKISRVVNGGVDYKQFAGDVEEFHKPTLLHLGRLGAQKGTDIAIEVHRQVQQQTSFDVDFHICGTGDMDDLARQHAAESETTTYHGYVSEEKKTELMQRSWIQLMPSRSEAFPLVVLEANAAGTPVISSDIPGFTDSIENGVNGFRCDSGEMVQTSIEILEDREYQQQLSRSSQKYAEQYSWERTAKAINEAVQNHISS</sequence>
<keyword evidence="3" id="KW-1185">Reference proteome</keyword>
<reference evidence="2 3" key="1">
    <citation type="journal article" date="2014" name="PLoS Genet.">
        <title>Phylogenetically driven sequencing of extremely halophilic archaea reveals strategies for static and dynamic osmo-response.</title>
        <authorList>
            <person name="Becker E.A."/>
            <person name="Seitzer P.M."/>
            <person name="Tritt A."/>
            <person name="Larsen D."/>
            <person name="Krusor M."/>
            <person name="Yao A.I."/>
            <person name="Wu D."/>
            <person name="Madern D."/>
            <person name="Eisen J.A."/>
            <person name="Darling A.E."/>
            <person name="Facciotti M.T."/>
        </authorList>
    </citation>
    <scope>NUCLEOTIDE SEQUENCE [LARGE SCALE GENOMIC DNA]</scope>
    <source>
        <strain evidence="3">ATCC 49778 / DSM 6131 / JCM 7785 / NBRC 101032 / NCIMB 13157 / TR-1</strain>
    </source>
</reference>
<proteinExistence type="predicted"/>
<dbReference type="eggNOG" id="arCOG01403">
    <property type="taxonomic scope" value="Archaea"/>
</dbReference>
<dbReference type="AlphaFoldDB" id="M0LDG1"/>
<dbReference type="Gene3D" id="3.40.50.2000">
    <property type="entry name" value="Glycogen Phosphorylase B"/>
    <property type="match status" value="2"/>
</dbReference>
<dbReference type="RefSeq" id="WP_004592562.1">
    <property type="nucleotide sequence ID" value="NZ_AOLY01000033.1"/>
</dbReference>
<organism evidence="2 3">
    <name type="scientific">Haloarcula japonica (strain ATCC 49778 / DSM 6131 / JCM 7785 / NBRC 101032 / NCIMB 13157 / TR-1)</name>
    <dbReference type="NCBI Taxonomy" id="1227453"/>
    <lineage>
        <taxon>Archaea</taxon>
        <taxon>Methanobacteriati</taxon>
        <taxon>Methanobacteriota</taxon>
        <taxon>Stenosarchaea group</taxon>
        <taxon>Halobacteria</taxon>
        <taxon>Halobacteriales</taxon>
        <taxon>Haloarculaceae</taxon>
        <taxon>Haloarcula</taxon>
    </lineage>
</organism>
<name>M0LDG1_HALJT</name>
<protein>
    <submittedName>
        <fullName evidence="2">Glycosyl transferase, group 1</fullName>
    </submittedName>
</protein>
<dbReference type="PANTHER" id="PTHR45947:SF15">
    <property type="entry name" value="TEICHURONIC ACID BIOSYNTHESIS GLYCOSYLTRANSFERASE TUAC-RELATED"/>
    <property type="match status" value="1"/>
</dbReference>
<dbReference type="PANTHER" id="PTHR45947">
    <property type="entry name" value="SULFOQUINOVOSYL TRANSFERASE SQD2"/>
    <property type="match status" value="1"/>
</dbReference>
<evidence type="ECO:0000313" key="2">
    <source>
        <dbReference type="EMBL" id="EMA30474.1"/>
    </source>
</evidence>
<dbReference type="InterPro" id="IPR001296">
    <property type="entry name" value="Glyco_trans_1"/>
</dbReference>
<dbReference type="Proteomes" id="UP000011524">
    <property type="component" value="Unassembled WGS sequence"/>
</dbReference>
<dbReference type="STRING" id="1227453.C444_09847"/>
<comment type="caution">
    <text evidence="2">The sequence shown here is derived from an EMBL/GenBank/DDBJ whole genome shotgun (WGS) entry which is preliminary data.</text>
</comment>
<evidence type="ECO:0000259" key="1">
    <source>
        <dbReference type="Pfam" id="PF00534"/>
    </source>
</evidence>